<keyword evidence="2" id="KW-0547">Nucleotide-binding</keyword>
<evidence type="ECO:0000313" key="6">
    <source>
        <dbReference type="Proteomes" id="UP000266188"/>
    </source>
</evidence>
<sequence length="203" mass="22853">MVSTIEDTRSEMLLDPPEFSPVRWLEGTIVDDSAPKYLIPSQRRRGPLDGVDFSKLVVKIGYLGGAIQNPQRGQRPVTPTALRAPELIHRGTWNAGIDIWALGCLIFELATNEPLFPSGTFGLSAEQIDEEHIYLISQLLDGNGYMNETFVKHLTDRLPPDFGAKNVQRLASLLWLMLERDPEKRMPTAKLLDQPFLIEEIES</sequence>
<keyword evidence="5" id="KW-0418">Kinase</keyword>
<dbReference type="GO" id="GO:0005524">
    <property type="term" value="F:ATP binding"/>
    <property type="evidence" value="ECO:0007669"/>
    <property type="project" value="UniProtKB-KW"/>
</dbReference>
<evidence type="ECO:0000313" key="5">
    <source>
        <dbReference type="EMBL" id="RJE23790.1"/>
    </source>
</evidence>
<dbReference type="Pfam" id="PF00069">
    <property type="entry name" value="Pkinase"/>
    <property type="match status" value="1"/>
</dbReference>
<dbReference type="InterPro" id="IPR011009">
    <property type="entry name" value="Kinase-like_dom_sf"/>
</dbReference>
<evidence type="ECO:0000256" key="2">
    <source>
        <dbReference type="ARBA" id="ARBA00022741"/>
    </source>
</evidence>
<keyword evidence="1" id="KW-0723">Serine/threonine-protein kinase</keyword>
<keyword evidence="3" id="KW-0067">ATP-binding</keyword>
<dbReference type="EMBL" id="MVGC01000105">
    <property type="protein sequence ID" value="RJE23790.1"/>
    <property type="molecule type" value="Genomic_DNA"/>
</dbReference>
<dbReference type="Proteomes" id="UP000266188">
    <property type="component" value="Unassembled WGS sequence"/>
</dbReference>
<keyword evidence="5" id="KW-0808">Transferase</keyword>
<dbReference type="OrthoDB" id="5979581at2759"/>
<accession>A0A3A2ZMF6</accession>
<keyword evidence="6" id="KW-1185">Reference proteome</keyword>
<protein>
    <submittedName>
        <fullName evidence="5">Serine protein kinase</fullName>
    </submittedName>
</protein>
<feature type="domain" description="Protein kinase" evidence="4">
    <location>
        <begin position="1"/>
        <end position="197"/>
    </location>
</feature>
<dbReference type="InterPro" id="IPR050117">
    <property type="entry name" value="MAPK"/>
</dbReference>
<dbReference type="PANTHER" id="PTHR24055">
    <property type="entry name" value="MITOGEN-ACTIVATED PROTEIN KINASE"/>
    <property type="match status" value="1"/>
</dbReference>
<dbReference type="GO" id="GO:0004674">
    <property type="term" value="F:protein serine/threonine kinase activity"/>
    <property type="evidence" value="ECO:0007669"/>
    <property type="project" value="UniProtKB-KW"/>
</dbReference>
<dbReference type="AlphaFoldDB" id="A0A3A2ZMF6"/>
<evidence type="ECO:0000256" key="1">
    <source>
        <dbReference type="ARBA" id="ARBA00022527"/>
    </source>
</evidence>
<dbReference type="STRING" id="2070753.A0A3A2ZMF6"/>
<reference evidence="6" key="1">
    <citation type="submission" date="2017-02" db="EMBL/GenBank/DDBJ databases">
        <authorList>
            <person name="Tafer H."/>
            <person name="Lopandic K."/>
        </authorList>
    </citation>
    <scope>NUCLEOTIDE SEQUENCE [LARGE SCALE GENOMIC DNA]</scope>
    <source>
        <strain evidence="6">CBS 366.77</strain>
    </source>
</reference>
<name>A0A3A2ZMF6_9EURO</name>
<dbReference type="InterPro" id="IPR000719">
    <property type="entry name" value="Prot_kinase_dom"/>
</dbReference>
<dbReference type="SUPFAM" id="SSF56112">
    <property type="entry name" value="Protein kinase-like (PK-like)"/>
    <property type="match status" value="1"/>
</dbReference>
<gene>
    <name evidence="5" type="ORF">PHISCL_03875</name>
</gene>
<dbReference type="Gene3D" id="1.10.510.10">
    <property type="entry name" value="Transferase(Phosphotransferase) domain 1"/>
    <property type="match status" value="1"/>
</dbReference>
<comment type="caution">
    <text evidence="5">The sequence shown here is derived from an EMBL/GenBank/DDBJ whole genome shotgun (WGS) entry which is preliminary data.</text>
</comment>
<organism evidence="5 6">
    <name type="scientific">Aspergillus sclerotialis</name>
    <dbReference type="NCBI Taxonomy" id="2070753"/>
    <lineage>
        <taxon>Eukaryota</taxon>
        <taxon>Fungi</taxon>
        <taxon>Dikarya</taxon>
        <taxon>Ascomycota</taxon>
        <taxon>Pezizomycotina</taxon>
        <taxon>Eurotiomycetes</taxon>
        <taxon>Eurotiomycetidae</taxon>
        <taxon>Eurotiales</taxon>
        <taxon>Aspergillaceae</taxon>
        <taxon>Aspergillus</taxon>
        <taxon>Aspergillus subgen. Polypaecilum</taxon>
    </lineage>
</organism>
<dbReference type="PROSITE" id="PS50011">
    <property type="entry name" value="PROTEIN_KINASE_DOM"/>
    <property type="match status" value="1"/>
</dbReference>
<evidence type="ECO:0000256" key="3">
    <source>
        <dbReference type="ARBA" id="ARBA00022840"/>
    </source>
</evidence>
<proteinExistence type="predicted"/>
<evidence type="ECO:0000259" key="4">
    <source>
        <dbReference type="PROSITE" id="PS50011"/>
    </source>
</evidence>